<evidence type="ECO:0000313" key="2">
    <source>
        <dbReference type="EMBL" id="CEG56110.1"/>
    </source>
</evidence>
<dbReference type="STRING" id="1212491.LFA_0658"/>
<feature type="domain" description="Ribosomal RNA methyltransferase FtsJ" evidence="1">
    <location>
        <begin position="151"/>
        <end position="240"/>
    </location>
</feature>
<keyword evidence="2" id="KW-0808">Transferase</keyword>
<dbReference type="Proteomes" id="UP000032430">
    <property type="component" value="Chromosome I"/>
</dbReference>
<dbReference type="EMBL" id="LN614827">
    <property type="protein sequence ID" value="CEG56110.1"/>
    <property type="molecule type" value="Genomic_DNA"/>
</dbReference>
<evidence type="ECO:0000259" key="1">
    <source>
        <dbReference type="Pfam" id="PF01728"/>
    </source>
</evidence>
<dbReference type="InterPro" id="IPR029063">
    <property type="entry name" value="SAM-dependent_MTases_sf"/>
</dbReference>
<dbReference type="AlphaFoldDB" id="A0A098G3P9"/>
<dbReference type="KEGG" id="lfa:LFA_0658"/>
<dbReference type="PANTHER" id="PTHR37524">
    <property type="entry name" value="RIBOSOMAL RNA LARGE SUBUNIT METHYLTRANSFERASE M"/>
    <property type="match status" value="1"/>
</dbReference>
<accession>A0A098G3P9</accession>
<reference evidence="3" key="1">
    <citation type="submission" date="2014-09" db="EMBL/GenBank/DDBJ databases">
        <authorList>
            <person name="Gomez-Valero L."/>
        </authorList>
    </citation>
    <scope>NUCLEOTIDE SEQUENCE [LARGE SCALE GENOMIC DNA]</scope>
    <source>
        <strain evidence="3">ATCC700992</strain>
    </source>
</reference>
<dbReference type="HOGENOM" id="CLU_051814_0_0_6"/>
<dbReference type="Gene3D" id="3.40.50.150">
    <property type="entry name" value="Vaccinia Virus protein VP39"/>
    <property type="match status" value="1"/>
</dbReference>
<protein>
    <submittedName>
        <fullName evidence="2">Putative methyltransferase</fullName>
    </submittedName>
</protein>
<dbReference type="GO" id="GO:0032259">
    <property type="term" value="P:methylation"/>
    <property type="evidence" value="ECO:0007669"/>
    <property type="project" value="UniProtKB-KW"/>
</dbReference>
<proteinExistence type="predicted"/>
<keyword evidence="3" id="KW-1185">Reference proteome</keyword>
<sequence>MAIEKKCAAVYVTKPEFLDELCHELGEVSQVVDTMVFSPQLKTNVCFALDIWFEPQIVSFQSISEAVKLLRKAGKFWYLHPMSQIRRSRLIEEQLRKYPPLIRHFPIEEEIPTLGGFSLLDHNTLLYSTHRLKKWPQGHCFFIEDKVNPPNRAYLKLWEALFLLNKYPKPGESALDLGASPGGWTYVMQSLGAKVTAVDKAPLDTKIAALPHINYLKQSAFAIEPSKLEQNYDWVLSDVACYPERAYDLIMKWIESGKEIKQMIFTIKLQGKIDLATIERFQAIPNSCVLNMFYNKHEVTFFYPAPAMLRKKELSNALSLALSRELLSIFKQNA</sequence>
<dbReference type="InterPro" id="IPR002877">
    <property type="entry name" value="RNA_MeTrfase_FtsJ_dom"/>
</dbReference>
<name>A0A098G3P9_9GAMM</name>
<dbReference type="OrthoDB" id="154490at2"/>
<dbReference type="GO" id="GO:0008168">
    <property type="term" value="F:methyltransferase activity"/>
    <property type="evidence" value="ECO:0007669"/>
    <property type="project" value="UniProtKB-KW"/>
</dbReference>
<organism evidence="2 3">
    <name type="scientific">Legionella fallonii LLAP-10</name>
    <dbReference type="NCBI Taxonomy" id="1212491"/>
    <lineage>
        <taxon>Bacteria</taxon>
        <taxon>Pseudomonadati</taxon>
        <taxon>Pseudomonadota</taxon>
        <taxon>Gammaproteobacteria</taxon>
        <taxon>Legionellales</taxon>
        <taxon>Legionellaceae</taxon>
        <taxon>Legionella</taxon>
    </lineage>
</organism>
<evidence type="ECO:0000313" key="3">
    <source>
        <dbReference type="Proteomes" id="UP000032430"/>
    </source>
</evidence>
<dbReference type="PANTHER" id="PTHR37524:SF2">
    <property type="entry name" value="RIBOSOMAL RNA METHYLTRANSFERASE FTSJ DOMAIN-CONTAINING PROTEIN"/>
    <property type="match status" value="1"/>
</dbReference>
<keyword evidence="2" id="KW-0489">Methyltransferase</keyword>
<dbReference type="SUPFAM" id="SSF53335">
    <property type="entry name" value="S-adenosyl-L-methionine-dependent methyltransferases"/>
    <property type="match status" value="1"/>
</dbReference>
<dbReference type="CDD" id="cd02440">
    <property type="entry name" value="AdoMet_MTases"/>
    <property type="match status" value="1"/>
</dbReference>
<dbReference type="Pfam" id="PF01728">
    <property type="entry name" value="FtsJ"/>
    <property type="match status" value="1"/>
</dbReference>
<dbReference type="RefSeq" id="WP_052673837.1">
    <property type="nucleotide sequence ID" value="NZ_LN614827.1"/>
</dbReference>
<gene>
    <name evidence="2" type="ORF">LFA_0658</name>
</gene>